<evidence type="ECO:0000256" key="7">
    <source>
        <dbReference type="ARBA" id="ARBA00023042"/>
    </source>
</evidence>
<dbReference type="InterPro" id="IPR039753">
    <property type="entry name" value="RG7MT1"/>
</dbReference>
<keyword evidence="7" id="KW-0507">mRNA processing</keyword>
<dbReference type="Gene3D" id="3.40.50.150">
    <property type="entry name" value="Vaccinia Virus protein VP39"/>
    <property type="match status" value="1"/>
</dbReference>
<evidence type="ECO:0000256" key="4">
    <source>
        <dbReference type="ARBA" id="ARBA00022679"/>
    </source>
</evidence>
<keyword evidence="7" id="KW-0506">mRNA capping</keyword>
<protein>
    <recommendedName>
        <fullName evidence="11">mRNA cap guanine-N(7) methyltransferase</fullName>
        <ecNumber evidence="2">2.1.1.56</ecNumber>
    </recommendedName>
    <alternativeName>
        <fullName evidence="8">mRNA (guanine-N(7))-methyltransferase</fullName>
    </alternativeName>
    <alternativeName>
        <fullName evidence="9">mRNA cap methyltransferase</fullName>
    </alternativeName>
</protein>
<dbReference type="SUPFAM" id="SSF53335">
    <property type="entry name" value="S-adenosyl-L-methionine-dependent methyltransferases"/>
    <property type="match status" value="1"/>
</dbReference>
<feature type="compositionally biased region" description="Low complexity" evidence="12">
    <location>
        <begin position="332"/>
        <end position="341"/>
    </location>
</feature>
<dbReference type="GeneID" id="63825230"/>
<evidence type="ECO:0000256" key="1">
    <source>
        <dbReference type="ARBA" id="ARBA00003378"/>
    </source>
</evidence>
<feature type="compositionally biased region" description="Polar residues" evidence="12">
    <location>
        <begin position="265"/>
        <end position="274"/>
    </location>
</feature>
<accession>A0A165FUA6</accession>
<comment type="catalytic activity">
    <reaction evidence="10">
        <text>a 5'-end (5'-triphosphoguanosine)-ribonucleoside in mRNA + S-adenosyl-L-methionine = a 5'-end (N(7)-methyl 5'-triphosphoguanosine)-ribonucleoside in mRNA + S-adenosyl-L-homocysteine</text>
        <dbReference type="Rhea" id="RHEA:67008"/>
        <dbReference type="Rhea" id="RHEA-COMP:17166"/>
        <dbReference type="Rhea" id="RHEA-COMP:17167"/>
        <dbReference type="ChEBI" id="CHEBI:57856"/>
        <dbReference type="ChEBI" id="CHEBI:59789"/>
        <dbReference type="ChEBI" id="CHEBI:156461"/>
        <dbReference type="ChEBI" id="CHEBI:167617"/>
        <dbReference type="EC" id="2.1.1.56"/>
    </reaction>
</comment>
<feature type="compositionally biased region" description="Polar residues" evidence="12">
    <location>
        <begin position="208"/>
        <end position="223"/>
    </location>
</feature>
<dbReference type="GO" id="GO:0003723">
    <property type="term" value="F:RNA binding"/>
    <property type="evidence" value="ECO:0007669"/>
    <property type="project" value="UniProtKB-KW"/>
</dbReference>
<dbReference type="OrthoDB" id="10248867at2759"/>
<dbReference type="GO" id="GO:0004482">
    <property type="term" value="F:mRNA 5'-cap (guanine-N7-)-methyltransferase activity"/>
    <property type="evidence" value="ECO:0007669"/>
    <property type="project" value="UniProtKB-EC"/>
</dbReference>
<proteinExistence type="predicted"/>
<dbReference type="STRING" id="1314785.A0A165FUA6"/>
<evidence type="ECO:0000256" key="10">
    <source>
        <dbReference type="ARBA" id="ARBA00044712"/>
    </source>
</evidence>
<feature type="compositionally biased region" description="Low complexity" evidence="12">
    <location>
        <begin position="419"/>
        <end position="437"/>
    </location>
</feature>
<keyword evidence="3" id="KW-0489">Methyltransferase</keyword>
<evidence type="ECO:0000313" key="15">
    <source>
        <dbReference type="Proteomes" id="UP000076871"/>
    </source>
</evidence>
<evidence type="ECO:0000256" key="2">
    <source>
        <dbReference type="ARBA" id="ARBA00011926"/>
    </source>
</evidence>
<feature type="region of interest" description="Disordered" evidence="12">
    <location>
        <begin position="168"/>
        <end position="344"/>
    </location>
</feature>
<gene>
    <name evidence="14" type="ORF">LAESUDRAFT_722386</name>
</gene>
<evidence type="ECO:0000259" key="13">
    <source>
        <dbReference type="PROSITE" id="PS51562"/>
    </source>
</evidence>
<dbReference type="RefSeq" id="XP_040767159.1">
    <property type="nucleotide sequence ID" value="XM_040908201.1"/>
</dbReference>
<dbReference type="GO" id="GO:0005634">
    <property type="term" value="C:nucleus"/>
    <property type="evidence" value="ECO:0007669"/>
    <property type="project" value="TreeGrafter"/>
</dbReference>
<keyword evidence="6" id="KW-0694">RNA-binding</keyword>
<feature type="compositionally biased region" description="Low complexity" evidence="12">
    <location>
        <begin position="16"/>
        <end position="33"/>
    </location>
</feature>
<dbReference type="InterPro" id="IPR004971">
    <property type="entry name" value="mRNA_G-N7_MeTrfase_dom"/>
</dbReference>
<dbReference type="Proteomes" id="UP000076871">
    <property type="component" value="Unassembled WGS sequence"/>
</dbReference>
<feature type="compositionally biased region" description="Low complexity" evidence="12">
    <location>
        <begin position="275"/>
        <end position="298"/>
    </location>
</feature>
<dbReference type="EMBL" id="KV427611">
    <property type="protein sequence ID" value="KZT09419.1"/>
    <property type="molecule type" value="Genomic_DNA"/>
</dbReference>
<feature type="region of interest" description="Disordered" evidence="12">
    <location>
        <begin position="368"/>
        <end position="470"/>
    </location>
</feature>
<feature type="compositionally biased region" description="Basic and acidic residues" evidence="12">
    <location>
        <begin position="507"/>
        <end position="541"/>
    </location>
</feature>
<evidence type="ECO:0000256" key="9">
    <source>
        <dbReference type="ARBA" id="ARBA00033387"/>
    </source>
</evidence>
<feature type="region of interest" description="Disordered" evidence="12">
    <location>
        <begin position="506"/>
        <end position="557"/>
    </location>
</feature>
<dbReference type="PANTHER" id="PTHR12189:SF2">
    <property type="entry name" value="MRNA CAP GUANINE-N7 METHYLTRANSFERASE"/>
    <property type="match status" value="1"/>
</dbReference>
<evidence type="ECO:0000256" key="8">
    <source>
        <dbReference type="ARBA" id="ARBA00032772"/>
    </source>
</evidence>
<evidence type="ECO:0000256" key="5">
    <source>
        <dbReference type="ARBA" id="ARBA00022691"/>
    </source>
</evidence>
<dbReference type="AlphaFoldDB" id="A0A165FUA6"/>
<dbReference type="InterPro" id="IPR029063">
    <property type="entry name" value="SAM-dependent_MTases_sf"/>
</dbReference>
<dbReference type="PROSITE" id="PS51562">
    <property type="entry name" value="RNA_CAP0_MT"/>
    <property type="match status" value="1"/>
</dbReference>
<evidence type="ECO:0000256" key="3">
    <source>
        <dbReference type="ARBA" id="ARBA00022603"/>
    </source>
</evidence>
<evidence type="ECO:0000256" key="12">
    <source>
        <dbReference type="SAM" id="MobiDB-lite"/>
    </source>
</evidence>
<feature type="domain" description="MRNA cap 0 methyltransferase" evidence="13">
    <location>
        <begin position="579"/>
        <end position="865"/>
    </location>
</feature>
<keyword evidence="4" id="KW-0808">Transferase</keyword>
<evidence type="ECO:0000313" key="14">
    <source>
        <dbReference type="EMBL" id="KZT09419.1"/>
    </source>
</evidence>
<feature type="compositionally biased region" description="Polar residues" evidence="12">
    <location>
        <begin position="240"/>
        <end position="255"/>
    </location>
</feature>
<dbReference type="InParanoid" id="A0A165FUA6"/>
<dbReference type="EC" id="2.1.1.56" evidence="2"/>
<keyword evidence="5" id="KW-0949">S-adenosyl-L-methionine</keyword>
<dbReference type="PANTHER" id="PTHR12189">
    <property type="entry name" value="MRNA GUANINE-7- METHYLTRANSFERASE"/>
    <property type="match status" value="1"/>
</dbReference>
<reference evidence="14 15" key="1">
    <citation type="journal article" date="2016" name="Mol. Biol. Evol.">
        <title>Comparative Genomics of Early-Diverging Mushroom-Forming Fungi Provides Insights into the Origins of Lignocellulose Decay Capabilities.</title>
        <authorList>
            <person name="Nagy L.G."/>
            <person name="Riley R."/>
            <person name="Tritt A."/>
            <person name="Adam C."/>
            <person name="Daum C."/>
            <person name="Floudas D."/>
            <person name="Sun H."/>
            <person name="Yadav J.S."/>
            <person name="Pangilinan J."/>
            <person name="Larsson K.H."/>
            <person name="Matsuura K."/>
            <person name="Barry K."/>
            <person name="Labutti K."/>
            <person name="Kuo R."/>
            <person name="Ohm R.A."/>
            <person name="Bhattacharya S.S."/>
            <person name="Shirouzu T."/>
            <person name="Yoshinaga Y."/>
            <person name="Martin F.M."/>
            <person name="Grigoriev I.V."/>
            <person name="Hibbett D.S."/>
        </authorList>
    </citation>
    <scope>NUCLEOTIDE SEQUENCE [LARGE SCALE GENOMIC DNA]</scope>
    <source>
        <strain evidence="14 15">93-53</strain>
    </source>
</reference>
<comment type="function">
    <text evidence="1">Responsible for methylating the 5'-cap structure of mRNAs.</text>
</comment>
<organism evidence="14 15">
    <name type="scientific">Laetiporus sulphureus 93-53</name>
    <dbReference type="NCBI Taxonomy" id="1314785"/>
    <lineage>
        <taxon>Eukaryota</taxon>
        <taxon>Fungi</taxon>
        <taxon>Dikarya</taxon>
        <taxon>Basidiomycota</taxon>
        <taxon>Agaricomycotina</taxon>
        <taxon>Agaricomycetes</taxon>
        <taxon>Polyporales</taxon>
        <taxon>Laetiporus</taxon>
    </lineage>
</organism>
<keyword evidence="15" id="KW-1185">Reference proteome</keyword>
<evidence type="ECO:0000256" key="11">
    <source>
        <dbReference type="ARBA" id="ARBA00049739"/>
    </source>
</evidence>
<feature type="region of interest" description="Disordered" evidence="12">
    <location>
        <begin position="87"/>
        <end position="135"/>
    </location>
</feature>
<feature type="compositionally biased region" description="Low complexity" evidence="12">
    <location>
        <begin position="103"/>
        <end position="133"/>
    </location>
</feature>
<name>A0A165FUA6_9APHY</name>
<sequence>MQAAARRAPRARRPRLSLSFSPSSSSSSSSPSLPTLWLQYVQPARSARYSRQPLFPAVRHGNHCQIIAIMPAFDPVRDAVLNSPSIPPSLHSTPRMHIDLPLSSYPSSSSATSNTPSSSGAGYAPSSSSASTPLTRRATDLSVLLNSDPPSQDTPLFTPVTPRPPIKLSHLLLPTDSPASMSVSDEQDELSNLAPLRRRSESSSSSSIQEGSYFTWHGSSSSKAPVLAGSPRLALPGSLPTHQAHSGPSTLNNSVPVIRSPVAPTLSNIVSPTNSYPASSTSRPSSSHSVSSDTSAVSMPVLGGLNAPRRPSYDQPTVHSRTPAMPPPPQPRSSTPPSMTPVQLPEAKSMAHIGRSSIQNAFAQETDIMNPPPAFTSAASQNSQHTASPASSELKQRAKPSSSPISAPRTPILPPKPSLNPSSSMSFNSSLPSASSLPPKPDRPEGTDAGPPSSNMFTIKRSKVPYNPINRRTPAGSVLVPLSSTEMERYRNFPGGVGTMILRKRKREDAEKGTSPGVKKDHADVDWARGRGEMTSQKRDSEDMEDDGRKKRRRTGDVGLVVEHYNARPDVGVSQRQESPIIGLKSFNNWVKSVLITRFAHPALVADSEARGSLRGRVLDIGCGKGGDLTKWSKARIREYVGIDIAAISVEQARLRHMSLRGGPRFAASFFALDCYEHDLHDGLPPALLARPFDVVSMQFCMHYAFESEKKARCMLKNVADNLRSGGIFIGTIPDSTQLMDRLDSLPPNAEELSWGNSVYKVRFEDRAHRPLFGHRYWFFLRDAVDDVPEYVVQWDNFIKLAAEYGLRCVYKKEFHQVFEEHHTHPEFGPLLERMKVVDADGESQMDEDQWEAANIYVAFAFEKR</sequence>
<feature type="region of interest" description="Disordered" evidence="12">
    <location>
        <begin position="1"/>
        <end position="33"/>
    </location>
</feature>
<dbReference type="Pfam" id="PF03291">
    <property type="entry name" value="mRNA_G-N7_MeTrfase"/>
    <property type="match status" value="1"/>
</dbReference>
<dbReference type="CDD" id="cd02440">
    <property type="entry name" value="AdoMet_MTases"/>
    <property type="match status" value="1"/>
</dbReference>
<evidence type="ECO:0000256" key="6">
    <source>
        <dbReference type="ARBA" id="ARBA00022884"/>
    </source>
</evidence>
<feature type="compositionally biased region" description="Polar residues" evidence="12">
    <location>
        <begin position="377"/>
        <end position="405"/>
    </location>
</feature>